<evidence type="ECO:0000313" key="2">
    <source>
        <dbReference type="Proteomes" id="UP000218209"/>
    </source>
</evidence>
<reference evidence="1 2" key="1">
    <citation type="submission" date="2017-03" db="EMBL/GenBank/DDBJ databases">
        <title>WGS assembly of Porphyra umbilicalis.</title>
        <authorList>
            <person name="Brawley S.H."/>
            <person name="Blouin N.A."/>
            <person name="Ficko-Blean E."/>
            <person name="Wheeler G.L."/>
            <person name="Lohr M."/>
            <person name="Goodson H.V."/>
            <person name="Jenkins J.W."/>
            <person name="Blaby-Haas C.E."/>
            <person name="Helliwell K.E."/>
            <person name="Chan C."/>
            <person name="Marriage T."/>
            <person name="Bhattacharya D."/>
            <person name="Klein A.S."/>
            <person name="Badis Y."/>
            <person name="Brodie J."/>
            <person name="Cao Y."/>
            <person name="Collen J."/>
            <person name="Dittami S.M."/>
            <person name="Gachon C.M."/>
            <person name="Green B.R."/>
            <person name="Karpowicz S."/>
            <person name="Kim J.W."/>
            <person name="Kudahl U."/>
            <person name="Lin S."/>
            <person name="Michel G."/>
            <person name="Mittag M."/>
            <person name="Olson B.J."/>
            <person name="Pangilinan J."/>
            <person name="Peng Y."/>
            <person name="Qiu H."/>
            <person name="Shu S."/>
            <person name="Singer J.T."/>
            <person name="Smith A.G."/>
            <person name="Sprecher B.N."/>
            <person name="Wagner V."/>
            <person name="Wang W."/>
            <person name="Wang Z.-Y."/>
            <person name="Yan J."/>
            <person name="Yarish C."/>
            <person name="Zoeuner-Riek S."/>
            <person name="Zhuang Y."/>
            <person name="Zou Y."/>
            <person name="Lindquist E.A."/>
            <person name="Grimwood J."/>
            <person name="Barry K."/>
            <person name="Rokhsar D.S."/>
            <person name="Schmutz J."/>
            <person name="Stiller J.W."/>
            <person name="Grossman A.R."/>
            <person name="Prochnik S.E."/>
        </authorList>
    </citation>
    <scope>NUCLEOTIDE SEQUENCE [LARGE SCALE GENOMIC DNA]</scope>
    <source>
        <strain evidence="1">4086291</strain>
    </source>
</reference>
<keyword evidence="2" id="KW-1185">Reference proteome</keyword>
<dbReference type="AlphaFoldDB" id="A0A1X6NSB5"/>
<sequence length="194" mass="20938">MALATPPGGALPYIVAVVQGSTTNAAERLPWPSQTRRPVSLKKWGGCPSDAPIHTSHPQVPRTVAITAAHRHPPTAQERAHDLLLLLLSPSSFLRRHGDAGHCTCLGRPSCGSCYNCGRGCLCVSYLGRRGTTVWTYPRRAQHSVLVRTRWLRARLGVRNAATAESPHEPESAQPEALWALVPPGGGVHPLHLQ</sequence>
<gene>
    <name evidence="1" type="ORF">BU14_0565s0004</name>
</gene>
<dbReference type="EMBL" id="KV919150">
    <property type="protein sequence ID" value="OSX71273.1"/>
    <property type="molecule type" value="Genomic_DNA"/>
</dbReference>
<accession>A0A1X6NSB5</accession>
<name>A0A1X6NSB5_PORUM</name>
<evidence type="ECO:0000313" key="1">
    <source>
        <dbReference type="EMBL" id="OSX71273.1"/>
    </source>
</evidence>
<proteinExistence type="predicted"/>
<dbReference type="Proteomes" id="UP000218209">
    <property type="component" value="Unassembled WGS sequence"/>
</dbReference>
<protein>
    <submittedName>
        <fullName evidence="1">Uncharacterized protein</fullName>
    </submittedName>
</protein>
<organism evidence="1 2">
    <name type="scientific">Porphyra umbilicalis</name>
    <name type="common">Purple laver</name>
    <name type="synonym">Red alga</name>
    <dbReference type="NCBI Taxonomy" id="2786"/>
    <lineage>
        <taxon>Eukaryota</taxon>
        <taxon>Rhodophyta</taxon>
        <taxon>Bangiophyceae</taxon>
        <taxon>Bangiales</taxon>
        <taxon>Bangiaceae</taxon>
        <taxon>Porphyra</taxon>
    </lineage>
</organism>